<dbReference type="Gene3D" id="3.90.550.10">
    <property type="entry name" value="Spore Coat Polysaccharide Biosynthesis Protein SpsA, Chain A"/>
    <property type="match status" value="1"/>
</dbReference>
<dbReference type="Proteomes" id="UP000034562">
    <property type="component" value="Unassembled WGS sequence"/>
</dbReference>
<keyword evidence="1" id="KW-0472">Membrane</keyword>
<feature type="transmembrane region" description="Helical" evidence="1">
    <location>
        <begin position="1075"/>
        <end position="1098"/>
    </location>
</feature>
<feature type="transmembrane region" description="Helical" evidence="1">
    <location>
        <begin position="427"/>
        <end position="460"/>
    </location>
</feature>
<feature type="transmembrane region" description="Helical" evidence="1">
    <location>
        <begin position="260"/>
        <end position="277"/>
    </location>
</feature>
<evidence type="ECO:0000313" key="3">
    <source>
        <dbReference type="EMBL" id="KKR70229.1"/>
    </source>
</evidence>
<dbReference type="PATRIC" id="fig|1618563.3.peg.472"/>
<feature type="transmembrane region" description="Helical" evidence="1">
    <location>
        <begin position="978"/>
        <end position="998"/>
    </location>
</feature>
<dbReference type="STRING" id="1618563.UU12_C0026G0002"/>
<feature type="transmembrane region" description="Helical" evidence="1">
    <location>
        <begin position="918"/>
        <end position="936"/>
    </location>
</feature>
<feature type="transmembrane region" description="Helical" evidence="1">
    <location>
        <begin position="348"/>
        <end position="367"/>
    </location>
</feature>
<dbReference type="AlphaFoldDB" id="A0A0G0SZR2"/>
<reference evidence="3 4" key="1">
    <citation type="journal article" date="2015" name="Nature">
        <title>rRNA introns, odd ribosomes, and small enigmatic genomes across a large radiation of phyla.</title>
        <authorList>
            <person name="Brown C.T."/>
            <person name="Hug L.A."/>
            <person name="Thomas B.C."/>
            <person name="Sharon I."/>
            <person name="Castelle C.J."/>
            <person name="Singh A."/>
            <person name="Wilkins M.J."/>
            <person name="Williams K.H."/>
            <person name="Banfield J.F."/>
        </authorList>
    </citation>
    <scope>NUCLEOTIDE SEQUENCE [LARGE SCALE GENOMIC DNA]</scope>
</reference>
<dbReference type="InterPro" id="IPR029044">
    <property type="entry name" value="Nucleotide-diphossugar_trans"/>
</dbReference>
<feature type="transmembrane region" description="Helical" evidence="1">
    <location>
        <begin position="1137"/>
        <end position="1155"/>
    </location>
</feature>
<dbReference type="EMBL" id="LBZK01000026">
    <property type="protein sequence ID" value="KKR70229.1"/>
    <property type="molecule type" value="Genomic_DNA"/>
</dbReference>
<dbReference type="Pfam" id="PF00535">
    <property type="entry name" value="Glycos_transf_2"/>
    <property type="match status" value="1"/>
</dbReference>
<name>A0A0G0SZR2_9BACT</name>
<feature type="transmembrane region" description="Helical" evidence="1">
    <location>
        <begin position="472"/>
        <end position="492"/>
    </location>
</feature>
<dbReference type="PANTHER" id="PTHR43179">
    <property type="entry name" value="RHAMNOSYLTRANSFERASE WBBL"/>
    <property type="match status" value="1"/>
</dbReference>
<organism evidence="3 4">
    <name type="scientific">Candidatus Woesebacteria bacterium GW2011_GWA2_40_7b</name>
    <dbReference type="NCBI Taxonomy" id="1618563"/>
    <lineage>
        <taxon>Bacteria</taxon>
        <taxon>Candidatus Woeseibacteriota</taxon>
    </lineage>
</organism>
<feature type="transmembrane region" description="Helical" evidence="1">
    <location>
        <begin position="868"/>
        <end position="887"/>
    </location>
</feature>
<dbReference type="SUPFAM" id="SSF53448">
    <property type="entry name" value="Nucleotide-diphospho-sugar transferases"/>
    <property type="match status" value="1"/>
</dbReference>
<feature type="transmembrane region" description="Helical" evidence="1">
    <location>
        <begin position="605"/>
        <end position="625"/>
    </location>
</feature>
<keyword evidence="1" id="KW-1133">Transmembrane helix</keyword>
<feature type="domain" description="Glycosyltransferase 2-like" evidence="2">
    <location>
        <begin position="4"/>
        <end position="126"/>
    </location>
</feature>
<feature type="transmembrane region" description="Helical" evidence="1">
    <location>
        <begin position="1044"/>
        <end position="1063"/>
    </location>
</feature>
<dbReference type="CDD" id="cd04186">
    <property type="entry name" value="GT_2_like_c"/>
    <property type="match status" value="1"/>
</dbReference>
<keyword evidence="1" id="KW-0812">Transmembrane</keyword>
<evidence type="ECO:0000256" key="1">
    <source>
        <dbReference type="SAM" id="Phobius"/>
    </source>
</evidence>
<proteinExistence type="predicted"/>
<comment type="caution">
    <text evidence="3">The sequence shown here is derived from an EMBL/GenBank/DDBJ whole genome shotgun (WGS) entry which is preliminary data.</text>
</comment>
<dbReference type="PANTHER" id="PTHR43179:SF7">
    <property type="entry name" value="RHAMNOSYLTRANSFERASE WBBL"/>
    <property type="match status" value="1"/>
</dbReference>
<accession>A0A0G0SZR2</accession>
<feature type="transmembrane region" description="Helical" evidence="1">
    <location>
        <begin position="943"/>
        <end position="972"/>
    </location>
</feature>
<gene>
    <name evidence="3" type="ORF">UU12_C0026G0002</name>
</gene>
<feature type="transmembrane region" description="Helical" evidence="1">
    <location>
        <begin position="1235"/>
        <end position="1252"/>
    </location>
</feature>
<feature type="transmembrane region" description="Helical" evidence="1">
    <location>
        <begin position="1110"/>
        <end position="1130"/>
    </location>
</feature>
<feature type="transmembrane region" description="Helical" evidence="1">
    <location>
        <begin position="783"/>
        <end position="799"/>
    </location>
</feature>
<feature type="transmembrane region" description="Helical" evidence="1">
    <location>
        <begin position="631"/>
        <end position="650"/>
    </location>
</feature>
<evidence type="ECO:0000259" key="2">
    <source>
        <dbReference type="Pfam" id="PF00535"/>
    </source>
</evidence>
<protein>
    <recommendedName>
        <fullName evidence="2">Glycosyltransferase 2-like domain-containing protein</fullName>
    </recommendedName>
</protein>
<feature type="transmembrane region" description="Helical" evidence="1">
    <location>
        <begin position="566"/>
        <end position="584"/>
    </location>
</feature>
<feature type="transmembrane region" description="Helical" evidence="1">
    <location>
        <begin position="403"/>
        <end position="420"/>
    </location>
</feature>
<sequence length="1259" mass="143811">MNLSIIIVNYNTKNLTLACIGSVVKSKPKVSYEVIVVDNGSDEKLSNSKDYRLIENKGNLGFAKAVNQGIKTAKGKHILLLNSDTRVQKGSIDQLYEFAVSHPDAGMVGPRLTNKDGSTQSSAYHFPTLFGAIREFWFDEKNVYEKYSPGEKIEVKVDALVMAAVLITPKALEKVGLLDEKYFMYFEDLDYARRLKKSGLKVYYYSKSIVDHIHGASGKDLVEKGNQWRRLIPSSKIYHGVLMHSLINFVLWSGQKLGGLIPILLLILLIVPTFYKLSQPGFFPMHDDLQAFRVYEMEKCFVDFQIPCRWVPDAGYQYGYPQFNYYPPLPYYIGAGLHRVGIQYIDTVKILFIAGYILSAITMYMLASTLFKSSWIGVVVGALYTYIPYKAVEVYVRGALSEFWAQIFFPLIFWTIYKLMRNGKMKYLLWLGVSIAFLATTHVLMTVIFIPVAGIWAIYWLYREKWKNFGKIIWSGILGFSLSAFFILPVIFERKFAHVDSLLSGYFDYRQHFVSLYKLFISREWGYGSSGFPNEKLNLSLGIIQWVVGIGAVLLALTKFKKDKRTSILALLLSGITLGSIFMMHMKSSFIWAKLPFLWYMQFPWRFLAISIFLLCLLTGFFIHFSGRFKYVLGIIIIVASIALNLLFFVPKDWLNITDAEKFSGQSWEKQLTISIFDYLPIYGVLPPWSKAPELPEVLEGNVKFLEYKKGSDYQTGRLDVSKDSVVRLPLFDFPGMVVKVDGKVIPHINNNCTNERYCRGLITFNIPQHMQRTIKFLVKHKFLLIVVLLTIPTFFRMLRPGIYSMQDYHAFRQYEFNQCVKAGQIPCRWAPDAGLGYGVPLFNFYGQFAYAIGEGYILLGGQVIDSIKFLFILSLLGSSVAMYFLAKHIWKDNLSALVSTTLYLYAPYRAVNVWVRGALPEAFSFILFPLILLAVEKKSLSWFSLLLSLLIITHNLSLIMFLPILGLWIIYRKYWKAFGGGVVSLLLSAFYVLPVIFESKYVSLSNIVFGYFDYKAHFISLYQIFISRYWGYGGSTWGTGDELSLSVGILQWAVPLLALIFILIKRKIRESTTFLILVGTGLFYAFLTHSRSIFFWIHVPGMAYIQFPWRFLGMVTFSFTLASGYLIGMFKNRMKIMIAVLTVLTAVILSVSFFREDKWLKINDNDLFTGDEWTNQKTASIGDYWPNFGHAIPKVPSDGTYINYFPGWIGATPDENGLIPSEGVVFTDTPIRKVGNMVSLIALILVIATILKNKRKKV</sequence>
<feature type="transmembrane region" description="Helical" evidence="1">
    <location>
        <begin position="539"/>
        <end position="560"/>
    </location>
</feature>
<dbReference type="InterPro" id="IPR001173">
    <property type="entry name" value="Glyco_trans_2-like"/>
</dbReference>
<evidence type="ECO:0000313" key="4">
    <source>
        <dbReference type="Proteomes" id="UP000034562"/>
    </source>
</evidence>